<name>A0ABV6Z481_UNCC1</name>
<evidence type="ECO:0000313" key="2">
    <source>
        <dbReference type="Proteomes" id="UP001594351"/>
    </source>
</evidence>
<dbReference type="Proteomes" id="UP001594351">
    <property type="component" value="Unassembled WGS sequence"/>
</dbReference>
<comment type="caution">
    <text evidence="1">The sequence shown here is derived from an EMBL/GenBank/DDBJ whole genome shotgun (WGS) entry which is preliminary data.</text>
</comment>
<dbReference type="EMBL" id="JBHPBY010000454">
    <property type="protein sequence ID" value="MFC1853245.1"/>
    <property type="molecule type" value="Genomic_DNA"/>
</dbReference>
<protein>
    <submittedName>
        <fullName evidence="1">Uncharacterized protein</fullName>
    </submittedName>
</protein>
<accession>A0ABV6Z481</accession>
<keyword evidence="2" id="KW-1185">Reference proteome</keyword>
<proteinExistence type="predicted"/>
<organism evidence="1 2">
    <name type="scientific">candidate division CSSED10-310 bacterium</name>
    <dbReference type="NCBI Taxonomy" id="2855610"/>
    <lineage>
        <taxon>Bacteria</taxon>
        <taxon>Bacteria division CSSED10-310</taxon>
    </lineage>
</organism>
<sequence>ICYLTWPRRPGFQYLMKNKNYIDELMTKVCSSASSSGGSPYFVSSVYLSLARHRLGHHSLKIGRFEMSKLQGRVS</sequence>
<gene>
    <name evidence="1" type="ORF">ACFL27_23855</name>
</gene>
<evidence type="ECO:0000313" key="1">
    <source>
        <dbReference type="EMBL" id="MFC1853245.1"/>
    </source>
</evidence>
<reference evidence="1 2" key="1">
    <citation type="submission" date="2024-09" db="EMBL/GenBank/DDBJ databases">
        <title>Laminarin stimulates single cell rates of sulfate reduction while oxygen inhibits transcriptomic activity in coastal marine sediment.</title>
        <authorList>
            <person name="Lindsay M."/>
            <person name="Orcutt B."/>
            <person name="Emerson D."/>
            <person name="Stepanauskas R."/>
            <person name="D'Angelo T."/>
        </authorList>
    </citation>
    <scope>NUCLEOTIDE SEQUENCE [LARGE SCALE GENOMIC DNA]</scope>
    <source>
        <strain evidence="1">SAG AM-311-K15</strain>
    </source>
</reference>
<feature type="non-terminal residue" evidence="1">
    <location>
        <position position="1"/>
    </location>
</feature>